<dbReference type="HOGENOM" id="CLU_624073_0_0_1"/>
<proteinExistence type="predicted"/>
<sequence>MVSLELHSLVVHGLRLESSLSTMSAWHGTIENTFSTGPLSVGTMPPRIVYRANSPTPMLTCPTVSLHFDKFDEVDSKSVNANTVGYTILRPTLSSSMPESAKDNMSRLANIQRSLVNIANSMRAGSGTELLDLCPEAIFRNTFALIRDRYPRFATVLESSLLSGCLPSRSALVGGLFASRKDHPGQLQIDAKHDVPSLAEKFAANVLEDRITSAEIQNYLLPYRESPDNAVNMATSWADELIKTKAEGRNVSRFTDQIGHVETVPSKDSQVIALAIPPATPANFAENHSELEDEDIDSDNGSEDESDEETESEKEDEFGDDRVVKIKTLEAQIEAMKDGDTRKAKPFSRVDPYATMLAARKRPKAKDFEGKDVKTETQVGKVFHRSNALQSTWLQDHQYRDVYALHVSEVVEELSSLPASSELSGARHIKALTSKSGNS</sequence>
<evidence type="ECO:0000313" key="6">
    <source>
        <dbReference type="Proteomes" id="UP000016933"/>
    </source>
</evidence>
<evidence type="ECO:0000256" key="3">
    <source>
        <dbReference type="SAM" id="MobiDB-lite"/>
    </source>
</evidence>
<feature type="compositionally biased region" description="Acidic residues" evidence="3">
    <location>
        <begin position="291"/>
        <end position="319"/>
    </location>
</feature>
<dbReference type="OrthoDB" id="10251412at2759"/>
<dbReference type="STRING" id="675120.N1PN67"/>
<reference evidence="5 6" key="2">
    <citation type="journal article" date="2012" name="PLoS Pathog.">
        <title>Diverse lifestyles and strategies of plant pathogenesis encoded in the genomes of eighteen Dothideomycetes fungi.</title>
        <authorList>
            <person name="Ohm R.A."/>
            <person name="Feau N."/>
            <person name="Henrissat B."/>
            <person name="Schoch C.L."/>
            <person name="Horwitz B.A."/>
            <person name="Barry K.W."/>
            <person name="Condon B.J."/>
            <person name="Copeland A.C."/>
            <person name="Dhillon B."/>
            <person name="Glaser F."/>
            <person name="Hesse C.N."/>
            <person name="Kosti I."/>
            <person name="LaButti K."/>
            <person name="Lindquist E.A."/>
            <person name="Lucas S."/>
            <person name="Salamov A.A."/>
            <person name="Bradshaw R.E."/>
            <person name="Ciuffetti L."/>
            <person name="Hamelin R.C."/>
            <person name="Kema G.H.J."/>
            <person name="Lawrence C."/>
            <person name="Scott J.A."/>
            <person name="Spatafora J.W."/>
            <person name="Turgeon B.G."/>
            <person name="de Wit P.J.G.M."/>
            <person name="Zhong S."/>
            <person name="Goodwin S.B."/>
            <person name="Grigoriev I.V."/>
        </authorList>
    </citation>
    <scope>NUCLEOTIDE SEQUENCE [LARGE SCALE GENOMIC DNA]</scope>
    <source>
        <strain evidence="6">NZE10 / CBS 128990</strain>
    </source>
</reference>
<dbReference type="InterPro" id="IPR057495">
    <property type="entry name" value="AAA_lid_BCS1"/>
</dbReference>
<organism evidence="5 6">
    <name type="scientific">Dothistroma septosporum (strain NZE10 / CBS 128990)</name>
    <name type="common">Red band needle blight fungus</name>
    <name type="synonym">Mycosphaerella pini</name>
    <dbReference type="NCBI Taxonomy" id="675120"/>
    <lineage>
        <taxon>Eukaryota</taxon>
        <taxon>Fungi</taxon>
        <taxon>Dikarya</taxon>
        <taxon>Ascomycota</taxon>
        <taxon>Pezizomycotina</taxon>
        <taxon>Dothideomycetes</taxon>
        <taxon>Dothideomycetidae</taxon>
        <taxon>Mycosphaerellales</taxon>
        <taxon>Mycosphaerellaceae</taxon>
        <taxon>Dothistroma</taxon>
    </lineage>
</organism>
<dbReference type="Proteomes" id="UP000016933">
    <property type="component" value="Unassembled WGS sequence"/>
</dbReference>
<keyword evidence="6" id="KW-1185">Reference proteome</keyword>
<feature type="region of interest" description="Disordered" evidence="3">
    <location>
        <begin position="419"/>
        <end position="439"/>
    </location>
</feature>
<reference evidence="6" key="1">
    <citation type="journal article" date="2012" name="PLoS Genet.">
        <title>The genomes of the fungal plant pathogens Cladosporium fulvum and Dothistroma septosporum reveal adaptation to different hosts and lifestyles but also signatures of common ancestry.</title>
        <authorList>
            <person name="de Wit P.J.G.M."/>
            <person name="van der Burgt A."/>
            <person name="Oekmen B."/>
            <person name="Stergiopoulos I."/>
            <person name="Abd-Elsalam K.A."/>
            <person name="Aerts A.L."/>
            <person name="Bahkali A.H."/>
            <person name="Beenen H.G."/>
            <person name="Chettri P."/>
            <person name="Cox M.P."/>
            <person name="Datema E."/>
            <person name="de Vries R.P."/>
            <person name="Dhillon B."/>
            <person name="Ganley A.R."/>
            <person name="Griffiths S.A."/>
            <person name="Guo Y."/>
            <person name="Hamelin R.C."/>
            <person name="Henrissat B."/>
            <person name="Kabir M.S."/>
            <person name="Jashni M.K."/>
            <person name="Kema G."/>
            <person name="Klaubauf S."/>
            <person name="Lapidus A."/>
            <person name="Levasseur A."/>
            <person name="Lindquist E."/>
            <person name="Mehrabi R."/>
            <person name="Ohm R.A."/>
            <person name="Owen T.J."/>
            <person name="Salamov A."/>
            <person name="Schwelm A."/>
            <person name="Schijlen E."/>
            <person name="Sun H."/>
            <person name="van den Burg H.A."/>
            <person name="van Ham R.C.H.J."/>
            <person name="Zhang S."/>
            <person name="Goodwin S.B."/>
            <person name="Grigoriev I.V."/>
            <person name="Collemare J."/>
            <person name="Bradshaw R.E."/>
        </authorList>
    </citation>
    <scope>NUCLEOTIDE SEQUENCE [LARGE SCALE GENOMIC DNA]</scope>
    <source>
        <strain evidence="6">NZE10 / CBS 128990</strain>
    </source>
</reference>
<keyword evidence="1" id="KW-0547">Nucleotide-binding</keyword>
<evidence type="ECO:0000313" key="5">
    <source>
        <dbReference type="EMBL" id="EME44871.1"/>
    </source>
</evidence>
<gene>
    <name evidence="5" type="ORF">DOTSEDRAFT_33501</name>
</gene>
<evidence type="ECO:0000256" key="1">
    <source>
        <dbReference type="ARBA" id="ARBA00022741"/>
    </source>
</evidence>
<feature type="domain" description="Mitochondrial chaperone BCS1-like ATPase lid" evidence="4">
    <location>
        <begin position="194"/>
        <end position="234"/>
    </location>
</feature>
<feature type="region of interest" description="Disordered" evidence="3">
    <location>
        <begin position="289"/>
        <end position="323"/>
    </location>
</feature>
<dbReference type="Pfam" id="PF25426">
    <property type="entry name" value="AAA_lid_BCS1"/>
    <property type="match status" value="1"/>
</dbReference>
<evidence type="ECO:0000259" key="4">
    <source>
        <dbReference type="Pfam" id="PF25426"/>
    </source>
</evidence>
<protein>
    <recommendedName>
        <fullName evidence="4">Mitochondrial chaperone BCS1-like ATPase lid domain-containing protein</fullName>
    </recommendedName>
</protein>
<keyword evidence="2" id="KW-0067">ATP-binding</keyword>
<name>N1PN67_DOTSN</name>
<dbReference type="EMBL" id="KB446538">
    <property type="protein sequence ID" value="EME44871.1"/>
    <property type="molecule type" value="Genomic_DNA"/>
</dbReference>
<dbReference type="AlphaFoldDB" id="N1PN67"/>
<accession>N1PN67</accession>
<dbReference type="GO" id="GO:0005524">
    <property type="term" value="F:ATP binding"/>
    <property type="evidence" value="ECO:0007669"/>
    <property type="project" value="UniProtKB-KW"/>
</dbReference>
<evidence type="ECO:0000256" key="2">
    <source>
        <dbReference type="ARBA" id="ARBA00022840"/>
    </source>
</evidence>